<gene>
    <name evidence="10" type="ORF">NJQ99_15340</name>
</gene>
<evidence type="ECO:0000313" key="10">
    <source>
        <dbReference type="EMBL" id="MCP1337794.1"/>
    </source>
</evidence>
<evidence type="ECO:0000256" key="2">
    <source>
        <dbReference type="ARBA" id="ARBA00022692"/>
    </source>
</evidence>
<evidence type="ECO:0000259" key="9">
    <source>
        <dbReference type="Pfam" id="PF04116"/>
    </source>
</evidence>
<evidence type="ECO:0000256" key="1">
    <source>
        <dbReference type="ARBA" id="ARBA00004127"/>
    </source>
</evidence>
<proteinExistence type="predicted"/>
<evidence type="ECO:0000256" key="8">
    <source>
        <dbReference type="SAM" id="Phobius"/>
    </source>
</evidence>
<dbReference type="Proteomes" id="UP001055804">
    <property type="component" value="Unassembled WGS sequence"/>
</dbReference>
<evidence type="ECO:0000256" key="6">
    <source>
        <dbReference type="ARBA" id="ARBA00023136"/>
    </source>
</evidence>
<evidence type="ECO:0000256" key="7">
    <source>
        <dbReference type="SAM" id="MobiDB-lite"/>
    </source>
</evidence>
<organism evidence="10 11">
    <name type="scientific">Futiania mangrovi</name>
    <dbReference type="NCBI Taxonomy" id="2959716"/>
    <lineage>
        <taxon>Bacteria</taxon>
        <taxon>Pseudomonadati</taxon>
        <taxon>Pseudomonadota</taxon>
        <taxon>Alphaproteobacteria</taxon>
        <taxon>Futianiales</taxon>
        <taxon>Futianiaceae</taxon>
        <taxon>Futiania</taxon>
    </lineage>
</organism>
<keyword evidence="5" id="KW-0443">Lipid metabolism</keyword>
<dbReference type="PANTHER" id="PTHR21624">
    <property type="entry name" value="STEROL DESATURASE-RELATED PROTEIN"/>
    <property type="match status" value="1"/>
</dbReference>
<keyword evidence="4" id="KW-0560">Oxidoreductase</keyword>
<dbReference type="GO" id="GO:0050479">
    <property type="term" value="F:glyceryl-ether monooxygenase activity"/>
    <property type="evidence" value="ECO:0007669"/>
    <property type="project" value="TreeGrafter"/>
</dbReference>
<dbReference type="AlphaFoldDB" id="A0A9J6PNX7"/>
<dbReference type="InterPro" id="IPR006694">
    <property type="entry name" value="Fatty_acid_hydroxylase"/>
</dbReference>
<dbReference type="GO" id="GO:0008610">
    <property type="term" value="P:lipid biosynthetic process"/>
    <property type="evidence" value="ECO:0007669"/>
    <property type="project" value="InterPro"/>
</dbReference>
<protein>
    <submittedName>
        <fullName evidence="10">Sterol desaturase family protein</fullName>
    </submittedName>
</protein>
<evidence type="ECO:0000256" key="3">
    <source>
        <dbReference type="ARBA" id="ARBA00022989"/>
    </source>
</evidence>
<comment type="caution">
    <text evidence="10">The sequence shown here is derived from an EMBL/GenBank/DDBJ whole genome shotgun (WGS) entry which is preliminary data.</text>
</comment>
<keyword evidence="3 8" id="KW-1133">Transmembrane helix</keyword>
<dbReference type="GO" id="GO:0006643">
    <property type="term" value="P:membrane lipid metabolic process"/>
    <property type="evidence" value="ECO:0007669"/>
    <property type="project" value="TreeGrafter"/>
</dbReference>
<dbReference type="GO" id="GO:0012505">
    <property type="term" value="C:endomembrane system"/>
    <property type="evidence" value="ECO:0007669"/>
    <property type="project" value="UniProtKB-SubCell"/>
</dbReference>
<evidence type="ECO:0000256" key="4">
    <source>
        <dbReference type="ARBA" id="ARBA00023002"/>
    </source>
</evidence>
<accession>A0A9J6PNX7</accession>
<dbReference type="EMBL" id="JAMZFT010000004">
    <property type="protein sequence ID" value="MCP1337794.1"/>
    <property type="molecule type" value="Genomic_DNA"/>
</dbReference>
<sequence>MSEIITLVQANAFYVALIVFALLELFAPWHRHRVSLAIRWTTNGGLYAMTLLLHRVVLPATAIEVAGSAFAAEHGLLRPLIGSEWLAAAATVLILDACKYAEHVVLHRSALLWRLHLVHHAETEIDFTTAERHHPLETLGSMVLTLAIVGGLGLTAEGILLYAILAVAVTIWSHANLQWPAGLDRAVRTIFVTPGMHFIHHSTWQPQTDSNYGVVFSFWDRTFGTYRAPESERLDEITAGLEYFREPDDMRFLRTLALPFVRDRQAGAPVPDAGRAQPPAGEAAE</sequence>
<keyword evidence="6 8" id="KW-0472">Membrane</keyword>
<feature type="transmembrane region" description="Helical" evidence="8">
    <location>
        <begin position="12"/>
        <end position="29"/>
    </location>
</feature>
<evidence type="ECO:0000313" key="11">
    <source>
        <dbReference type="Proteomes" id="UP001055804"/>
    </source>
</evidence>
<dbReference type="Pfam" id="PF04116">
    <property type="entry name" value="FA_hydroxylase"/>
    <property type="match status" value="1"/>
</dbReference>
<name>A0A9J6PNX7_9PROT</name>
<dbReference type="InterPro" id="IPR051689">
    <property type="entry name" value="Sterol_desaturase/TMEM195"/>
</dbReference>
<dbReference type="GO" id="GO:0016020">
    <property type="term" value="C:membrane"/>
    <property type="evidence" value="ECO:0007669"/>
    <property type="project" value="GOC"/>
</dbReference>
<dbReference type="RefSeq" id="WP_269333757.1">
    <property type="nucleotide sequence ID" value="NZ_JAMZFT010000004.1"/>
</dbReference>
<feature type="domain" description="Fatty acid hydroxylase" evidence="9">
    <location>
        <begin position="90"/>
        <end position="225"/>
    </location>
</feature>
<comment type="subcellular location">
    <subcellularLocation>
        <location evidence="1">Endomembrane system</location>
        <topology evidence="1">Multi-pass membrane protein</topology>
    </subcellularLocation>
</comment>
<reference evidence="10" key="1">
    <citation type="submission" date="2022-06" db="EMBL/GenBank/DDBJ databases">
        <title>Isolation and Genomics of Futiania mangrovii gen. nov., sp. nov., a Rare and Metabolically-versatile member in the Class Alphaproteobacteria.</title>
        <authorList>
            <person name="Liu L."/>
            <person name="Huang W.-C."/>
            <person name="Pan J."/>
            <person name="Li J."/>
            <person name="Huang Y."/>
            <person name="Du H."/>
            <person name="Liu Y."/>
            <person name="Li M."/>
        </authorList>
    </citation>
    <scope>NUCLEOTIDE SEQUENCE</scope>
    <source>
        <strain evidence="10">FT118</strain>
    </source>
</reference>
<dbReference type="PANTHER" id="PTHR21624:SF1">
    <property type="entry name" value="ALKYLGLYCEROL MONOOXYGENASE"/>
    <property type="match status" value="1"/>
</dbReference>
<feature type="region of interest" description="Disordered" evidence="7">
    <location>
        <begin position="266"/>
        <end position="285"/>
    </location>
</feature>
<keyword evidence="2 8" id="KW-0812">Transmembrane</keyword>
<evidence type="ECO:0000256" key="5">
    <source>
        <dbReference type="ARBA" id="ARBA00023098"/>
    </source>
</evidence>
<feature type="transmembrane region" description="Helical" evidence="8">
    <location>
        <begin position="142"/>
        <end position="172"/>
    </location>
</feature>
<dbReference type="GO" id="GO:0005506">
    <property type="term" value="F:iron ion binding"/>
    <property type="evidence" value="ECO:0007669"/>
    <property type="project" value="InterPro"/>
</dbReference>
<keyword evidence="11" id="KW-1185">Reference proteome</keyword>